<reference evidence="3" key="1">
    <citation type="submission" date="2017-02" db="UniProtKB">
        <authorList>
            <consortium name="WormBaseParasite"/>
        </authorList>
    </citation>
    <scope>IDENTIFICATION</scope>
</reference>
<proteinExistence type="predicted"/>
<dbReference type="WBParaSite" id="HPLM_0001736401-mRNA-1">
    <property type="protein sequence ID" value="HPLM_0001736401-mRNA-1"/>
    <property type="gene ID" value="HPLM_0001736401"/>
</dbReference>
<organism evidence="3">
    <name type="scientific">Haemonchus placei</name>
    <name type="common">Barber's pole worm</name>
    <dbReference type="NCBI Taxonomy" id="6290"/>
    <lineage>
        <taxon>Eukaryota</taxon>
        <taxon>Metazoa</taxon>
        <taxon>Ecdysozoa</taxon>
        <taxon>Nematoda</taxon>
        <taxon>Chromadorea</taxon>
        <taxon>Rhabditida</taxon>
        <taxon>Rhabditina</taxon>
        <taxon>Rhabditomorpha</taxon>
        <taxon>Strongyloidea</taxon>
        <taxon>Trichostrongylidae</taxon>
        <taxon>Haemonchus</taxon>
    </lineage>
</organism>
<reference evidence="1 2" key="2">
    <citation type="submission" date="2018-11" db="EMBL/GenBank/DDBJ databases">
        <authorList>
            <consortium name="Pathogen Informatics"/>
        </authorList>
    </citation>
    <scope>NUCLEOTIDE SEQUENCE [LARGE SCALE GENOMIC DNA]</scope>
    <source>
        <strain evidence="1 2">MHpl1</strain>
    </source>
</reference>
<evidence type="ECO:0000313" key="1">
    <source>
        <dbReference type="EMBL" id="VDO64728.1"/>
    </source>
</evidence>
<dbReference type="Proteomes" id="UP000268014">
    <property type="component" value="Unassembled WGS sequence"/>
</dbReference>
<accession>A0A0N4WZI9</accession>
<sequence>MMWRLRYREFPSKDGDSPFREVRTIHSSENPIPPSSLIVQAHLRLSLLDQVAICNTCSVA</sequence>
<name>A0A0N4WZI9_HAEPC</name>
<gene>
    <name evidence="1" type="ORF">HPLM_LOCUS17356</name>
</gene>
<protein>
    <submittedName>
        <fullName evidence="1 3">Uncharacterized protein</fullName>
    </submittedName>
</protein>
<dbReference type="AlphaFoldDB" id="A0A0N4WZI9"/>
<dbReference type="EMBL" id="UZAF01019919">
    <property type="protein sequence ID" value="VDO64728.1"/>
    <property type="molecule type" value="Genomic_DNA"/>
</dbReference>
<evidence type="ECO:0000313" key="3">
    <source>
        <dbReference type="WBParaSite" id="HPLM_0001736401-mRNA-1"/>
    </source>
</evidence>
<evidence type="ECO:0000313" key="2">
    <source>
        <dbReference type="Proteomes" id="UP000268014"/>
    </source>
</evidence>
<keyword evidence="2" id="KW-1185">Reference proteome</keyword>